<evidence type="ECO:0000256" key="9">
    <source>
        <dbReference type="ARBA" id="ARBA00023136"/>
    </source>
</evidence>
<feature type="transmembrane region" description="Helical" evidence="10">
    <location>
        <begin position="69"/>
        <end position="93"/>
    </location>
</feature>
<evidence type="ECO:0000256" key="1">
    <source>
        <dbReference type="ARBA" id="ARBA00004651"/>
    </source>
</evidence>
<feature type="transmembrane region" description="Helical" evidence="10">
    <location>
        <begin position="343"/>
        <end position="361"/>
    </location>
</feature>
<dbReference type="STRING" id="224324.aq_1504"/>
<keyword evidence="5 10" id="KW-0812">Transmembrane</keyword>
<accession>O67474</accession>
<feature type="transmembrane region" description="Helical" evidence="10">
    <location>
        <begin position="405"/>
        <end position="425"/>
    </location>
</feature>
<dbReference type="HOGENOM" id="CLU_026429_0_1_0"/>
<dbReference type="GO" id="GO:0015379">
    <property type="term" value="F:potassium:chloride symporter activity"/>
    <property type="evidence" value="ECO:0007669"/>
    <property type="project" value="InterPro"/>
</dbReference>
<feature type="transmembrane region" description="Helical" evidence="10">
    <location>
        <begin position="124"/>
        <end position="145"/>
    </location>
</feature>
<feature type="transmembrane region" description="Helical" evidence="10">
    <location>
        <begin position="12"/>
        <end position="30"/>
    </location>
</feature>
<dbReference type="AlphaFoldDB" id="O67474"/>
<dbReference type="PANTHER" id="PTHR32024:SF1">
    <property type="entry name" value="KTR SYSTEM POTASSIUM UPTAKE PROTEIN B"/>
    <property type="match status" value="1"/>
</dbReference>
<evidence type="ECO:0000256" key="4">
    <source>
        <dbReference type="ARBA" id="ARBA00022538"/>
    </source>
</evidence>
<keyword evidence="7 10" id="KW-1133">Transmembrane helix</keyword>
<dbReference type="InterPro" id="IPR004772">
    <property type="entry name" value="TrkH"/>
</dbReference>
<dbReference type="FunCoup" id="O67474">
    <property type="interactions" value="132"/>
</dbReference>
<dbReference type="eggNOG" id="COG0168">
    <property type="taxonomic scope" value="Bacteria"/>
</dbReference>
<evidence type="ECO:0000256" key="7">
    <source>
        <dbReference type="ARBA" id="ARBA00022989"/>
    </source>
</evidence>
<dbReference type="PATRIC" id="fig|224324.8.peg.1174"/>
<evidence type="ECO:0000313" key="12">
    <source>
        <dbReference type="Proteomes" id="UP000000798"/>
    </source>
</evidence>
<keyword evidence="2" id="KW-0813">Transport</keyword>
<keyword evidence="8" id="KW-0406">Ion transport</keyword>
<evidence type="ECO:0000256" key="3">
    <source>
        <dbReference type="ARBA" id="ARBA00022475"/>
    </source>
</evidence>
<keyword evidence="12" id="KW-1185">Reference proteome</keyword>
<dbReference type="GO" id="GO:0071805">
    <property type="term" value="P:potassium ion transmembrane transport"/>
    <property type="evidence" value="ECO:0000318"/>
    <property type="project" value="GO_Central"/>
</dbReference>
<name>O67474_AQUAE</name>
<feature type="transmembrane region" description="Helical" evidence="10">
    <location>
        <begin position="182"/>
        <end position="202"/>
    </location>
</feature>
<dbReference type="NCBIfam" id="TIGR00933">
    <property type="entry name" value="2a38"/>
    <property type="match status" value="1"/>
</dbReference>
<keyword evidence="3" id="KW-1003">Cell membrane</keyword>
<keyword evidence="6" id="KW-0630">Potassium</keyword>
<dbReference type="GO" id="GO:0005886">
    <property type="term" value="C:plasma membrane"/>
    <property type="evidence" value="ECO:0000318"/>
    <property type="project" value="GO_Central"/>
</dbReference>
<dbReference type="Proteomes" id="UP000000798">
    <property type="component" value="Chromosome"/>
</dbReference>
<protein>
    <submittedName>
        <fullName evidence="11">K+ transport protein homolog</fullName>
    </submittedName>
</protein>
<evidence type="ECO:0000256" key="6">
    <source>
        <dbReference type="ARBA" id="ARBA00022958"/>
    </source>
</evidence>
<evidence type="ECO:0000256" key="5">
    <source>
        <dbReference type="ARBA" id="ARBA00022692"/>
    </source>
</evidence>
<reference evidence="11 12" key="1">
    <citation type="journal article" date="1998" name="Nature">
        <title>The complete genome of the hyperthermophilic bacterium Aquifex aeolicus.</title>
        <authorList>
            <person name="Deckert G."/>
            <person name="Warren P.V."/>
            <person name="Gaasterland T."/>
            <person name="Young W.G."/>
            <person name="Lenox A.L."/>
            <person name="Graham D.E."/>
            <person name="Overbeek R."/>
            <person name="Snead M.A."/>
            <person name="Keller M."/>
            <person name="Aujay M."/>
            <person name="Huber R."/>
            <person name="Feldman R.A."/>
            <person name="Short J.M."/>
            <person name="Olson G.J."/>
            <person name="Swanson R.V."/>
        </authorList>
    </citation>
    <scope>NUCLEOTIDE SEQUENCE [LARGE SCALE GENOMIC DNA]</scope>
    <source>
        <strain evidence="11 12">VF5</strain>
    </source>
</reference>
<dbReference type="OrthoDB" id="9810952at2"/>
<sequence length="443" mass="49157">MVKKLNPSRTLLFSFSLLILVGALLLYLPISTTRPISFLDALFTATSAVTVTGLAVLDTYSDFTLFGKLVILFLIQVGGLGYMTLSTFFLVLLGRRIGLKERLILAESLEYPSMHGLIRFLKRVFSFVFITELTGAILLSIYFSLKGVEDPVFNGIFHSVSAFNNAGFSTFKNGLLDFRGDLFVNLVISFLIILGGIGFFVVNDIYLWYTKKVPRLSVHTKLVMITSVLLILLGTVGLIFTEFGNYKGLWQYDWYERILSSYFMSVSSRTAGFSTVDLIDMSESSQFLLMILMFIGASPGGTGGGIKTTTFVVILIAVYSFVRGREQSVIFERSVPESTIKKALVILSLSIFFINFVNLMLDKFENKDFLYTMFEVVSAFSTVGLSIGNPEGLSFCADFSPLGKIVIIITMLVGRLGILGFALALTGRSEVQRIKYPEARILV</sequence>
<proteinExistence type="predicted"/>
<evidence type="ECO:0000256" key="2">
    <source>
        <dbReference type="ARBA" id="ARBA00022448"/>
    </source>
</evidence>
<dbReference type="Pfam" id="PF02386">
    <property type="entry name" value="TrkH"/>
    <property type="match status" value="1"/>
</dbReference>
<dbReference type="RefSeq" id="WP_010880977.1">
    <property type="nucleotide sequence ID" value="NC_000918.1"/>
</dbReference>
<dbReference type="PIR" id="H70430">
    <property type="entry name" value="H70430"/>
</dbReference>
<organism evidence="11 12">
    <name type="scientific">Aquifex aeolicus (strain VF5)</name>
    <dbReference type="NCBI Taxonomy" id="224324"/>
    <lineage>
        <taxon>Bacteria</taxon>
        <taxon>Pseudomonadati</taxon>
        <taxon>Aquificota</taxon>
        <taxon>Aquificia</taxon>
        <taxon>Aquificales</taxon>
        <taxon>Aquificaceae</taxon>
        <taxon>Aquifex</taxon>
    </lineage>
</organism>
<keyword evidence="9 10" id="KW-0472">Membrane</keyword>
<feature type="transmembrane region" description="Helical" evidence="10">
    <location>
        <begin position="289"/>
        <end position="322"/>
    </location>
</feature>
<evidence type="ECO:0000313" key="11">
    <source>
        <dbReference type="EMBL" id="AAC07434.1"/>
    </source>
</evidence>
<feature type="transmembrane region" description="Helical" evidence="10">
    <location>
        <begin position="37"/>
        <end position="57"/>
    </location>
</feature>
<dbReference type="InterPro" id="IPR003445">
    <property type="entry name" value="Cat_transpt"/>
</dbReference>
<dbReference type="InParanoid" id="O67474"/>
<dbReference type="GO" id="GO:0015079">
    <property type="term" value="F:potassium ion transmembrane transporter activity"/>
    <property type="evidence" value="ECO:0000318"/>
    <property type="project" value="GO_Central"/>
</dbReference>
<evidence type="ECO:0000256" key="10">
    <source>
        <dbReference type="SAM" id="Phobius"/>
    </source>
</evidence>
<dbReference type="EnsemblBacteria" id="AAC07434">
    <property type="protein sequence ID" value="AAC07434"/>
    <property type="gene ID" value="aq_1504"/>
</dbReference>
<evidence type="ECO:0000256" key="8">
    <source>
        <dbReference type="ARBA" id="ARBA00023065"/>
    </source>
</evidence>
<dbReference type="KEGG" id="aae:aq_1504"/>
<gene>
    <name evidence="11" type="primary">trk1</name>
    <name evidence="11" type="ordered locus">aq_1504</name>
</gene>
<feature type="transmembrane region" description="Helical" evidence="10">
    <location>
        <begin position="222"/>
        <end position="240"/>
    </location>
</feature>
<keyword evidence="4" id="KW-0633">Potassium transport</keyword>
<dbReference type="EMBL" id="AE000657">
    <property type="protein sequence ID" value="AAC07434.1"/>
    <property type="molecule type" value="Genomic_DNA"/>
</dbReference>
<dbReference type="PANTHER" id="PTHR32024">
    <property type="entry name" value="TRK SYSTEM POTASSIUM UPTAKE PROTEIN TRKG-RELATED"/>
    <property type="match status" value="1"/>
</dbReference>
<comment type="subcellular location">
    <subcellularLocation>
        <location evidence="1">Cell membrane</location>
        <topology evidence="1">Multi-pass membrane protein</topology>
    </subcellularLocation>
</comment>